<proteinExistence type="inferred from homology"/>
<keyword evidence="2" id="KW-0229">DNA integration</keyword>
<dbReference type="Gene3D" id="1.10.443.10">
    <property type="entry name" value="Intergrase catalytic core"/>
    <property type="match status" value="1"/>
</dbReference>
<dbReference type="InterPro" id="IPR002104">
    <property type="entry name" value="Integrase_catalytic"/>
</dbReference>
<dbReference type="Proteomes" id="UP000286848">
    <property type="component" value="Unassembled WGS sequence"/>
</dbReference>
<dbReference type="InterPro" id="IPR010998">
    <property type="entry name" value="Integrase_recombinase_N"/>
</dbReference>
<keyword evidence="4" id="KW-0233">DNA recombination</keyword>
<dbReference type="InterPro" id="IPR013762">
    <property type="entry name" value="Integrase-like_cat_sf"/>
</dbReference>
<dbReference type="AlphaFoldDB" id="A0A401IUR4"/>
<dbReference type="InterPro" id="IPR050090">
    <property type="entry name" value="Tyrosine_recombinase_XerCD"/>
</dbReference>
<dbReference type="RefSeq" id="WP_124977342.1">
    <property type="nucleotide sequence ID" value="NZ_BFFP01000028.1"/>
</dbReference>
<dbReference type="Pfam" id="PF14659">
    <property type="entry name" value="Phage_int_SAM_3"/>
    <property type="match status" value="1"/>
</dbReference>
<gene>
    <name evidence="6" type="ORF">LFYK43_16860</name>
</gene>
<dbReference type="PROSITE" id="PS51898">
    <property type="entry name" value="TYR_RECOMBINASE"/>
    <property type="match status" value="1"/>
</dbReference>
<evidence type="ECO:0000313" key="7">
    <source>
        <dbReference type="Proteomes" id="UP000286848"/>
    </source>
</evidence>
<dbReference type="InterPro" id="IPR011010">
    <property type="entry name" value="DNA_brk_join_enz"/>
</dbReference>
<evidence type="ECO:0000259" key="5">
    <source>
        <dbReference type="PROSITE" id="PS51898"/>
    </source>
</evidence>
<dbReference type="GO" id="GO:0006310">
    <property type="term" value="P:DNA recombination"/>
    <property type="evidence" value="ECO:0007669"/>
    <property type="project" value="UniProtKB-KW"/>
</dbReference>
<dbReference type="OrthoDB" id="9803188at2"/>
<feature type="domain" description="Tyr recombinase" evidence="5">
    <location>
        <begin position="163"/>
        <end position="352"/>
    </location>
</feature>
<dbReference type="InterPro" id="IPR028259">
    <property type="entry name" value="AP2-like_int_N"/>
</dbReference>
<dbReference type="PANTHER" id="PTHR30349:SF64">
    <property type="entry name" value="PROPHAGE INTEGRASE INTD-RELATED"/>
    <property type="match status" value="1"/>
</dbReference>
<evidence type="ECO:0000313" key="6">
    <source>
        <dbReference type="EMBL" id="GBG95227.1"/>
    </source>
</evidence>
<dbReference type="SUPFAM" id="SSF56349">
    <property type="entry name" value="DNA breaking-rejoining enzymes"/>
    <property type="match status" value="1"/>
</dbReference>
<comment type="caution">
    <text evidence="6">The sequence shown here is derived from an EMBL/GenBank/DDBJ whole genome shotgun (WGS) entry which is preliminary data.</text>
</comment>
<name>A0A401IUR4_9LACO</name>
<comment type="similarity">
    <text evidence="1">Belongs to the 'phage' integrase family.</text>
</comment>
<evidence type="ECO:0000256" key="1">
    <source>
        <dbReference type="ARBA" id="ARBA00008857"/>
    </source>
</evidence>
<dbReference type="Gene3D" id="1.10.150.130">
    <property type="match status" value="1"/>
</dbReference>
<evidence type="ECO:0000256" key="3">
    <source>
        <dbReference type="ARBA" id="ARBA00023125"/>
    </source>
</evidence>
<dbReference type="GO" id="GO:0003677">
    <property type="term" value="F:DNA binding"/>
    <property type="evidence" value="ECO:0007669"/>
    <property type="project" value="UniProtKB-KW"/>
</dbReference>
<dbReference type="Pfam" id="PF00589">
    <property type="entry name" value="Phage_integrase"/>
    <property type="match status" value="1"/>
</dbReference>
<dbReference type="PANTHER" id="PTHR30349">
    <property type="entry name" value="PHAGE INTEGRASE-RELATED"/>
    <property type="match status" value="1"/>
</dbReference>
<sequence>MASYKKVGSKWKATISWRLSDGKLKQKSKNGFDTKVAAKDWATELEYQLKHGANMEREITFPAYFDEWFKLYKESKITATTASRYKMIARELHRHFERVDIKKMDRRKYQKFINEYGQGHAPDTVKKLNSIVRSCVKSAVFDDLISKDFTQNVTLTWNEDRVRKVEYLNLAEIKQLLDCAKSNLNPHFTSRYMIVTAIYTGMRIGEIAALTWKDINFNWKTITINKAWDEHTRKFKKAKTESSNRIIRVNDDLLNCLGQLKDNNTEMVFKNQYGTIPTSGASNKTLRQLLAECQINRRGFHFHSLRHSHVAYLLSQGVDLYAISKRLGHSDMTTTSKKYAYLIDEYKAKSDDHIEELLENLGNKKSSSNLAE</sequence>
<dbReference type="EMBL" id="BFFP01000028">
    <property type="protein sequence ID" value="GBG95227.1"/>
    <property type="molecule type" value="Genomic_DNA"/>
</dbReference>
<dbReference type="GO" id="GO:0015074">
    <property type="term" value="P:DNA integration"/>
    <property type="evidence" value="ECO:0007669"/>
    <property type="project" value="UniProtKB-KW"/>
</dbReference>
<reference evidence="7" key="1">
    <citation type="journal article" date="2019" name="Int. J. Syst. Evol. Microbiol.">
        <title>Lactobacillus salitolerans sp. nov., a novel lactic acid bacterium isolated from spent mushroom substrates.</title>
        <authorList>
            <person name="Tohno M."/>
            <person name="Tanizawa Y."/>
            <person name="Kojima Y."/>
            <person name="Sakamoto M."/>
            <person name="Nakamura Y."/>
            <person name="Ohkuma M."/>
            <person name="Kobayashi H."/>
        </authorList>
    </citation>
    <scope>NUCLEOTIDE SEQUENCE [LARGE SCALE GENOMIC DNA]</scope>
    <source>
        <strain evidence="7">YK43</strain>
    </source>
</reference>
<keyword evidence="3" id="KW-0238">DNA-binding</keyword>
<evidence type="ECO:0000256" key="4">
    <source>
        <dbReference type="ARBA" id="ARBA00023172"/>
    </source>
</evidence>
<keyword evidence="7" id="KW-1185">Reference proteome</keyword>
<dbReference type="Pfam" id="PF14657">
    <property type="entry name" value="Arm-DNA-bind_4"/>
    <property type="match status" value="1"/>
</dbReference>
<protein>
    <submittedName>
        <fullName evidence="6">Integrase</fullName>
    </submittedName>
</protein>
<evidence type="ECO:0000256" key="2">
    <source>
        <dbReference type="ARBA" id="ARBA00022908"/>
    </source>
</evidence>
<accession>A0A401IUR4</accession>
<organism evidence="6 7">
    <name type="scientific">Ligilactobacillus salitolerans</name>
    <dbReference type="NCBI Taxonomy" id="1808352"/>
    <lineage>
        <taxon>Bacteria</taxon>
        <taxon>Bacillati</taxon>
        <taxon>Bacillota</taxon>
        <taxon>Bacilli</taxon>
        <taxon>Lactobacillales</taxon>
        <taxon>Lactobacillaceae</taxon>
        <taxon>Ligilactobacillus</taxon>
    </lineage>
</organism>
<dbReference type="CDD" id="cd01189">
    <property type="entry name" value="INT_ICEBs1_C_like"/>
    <property type="match status" value="1"/>
</dbReference>
<dbReference type="InterPro" id="IPR004107">
    <property type="entry name" value="Integrase_SAM-like_N"/>
</dbReference>